<sequence>QQSYQQPQQQQMSYQQYSGMDAGYAPPPIQASPNMLPYSAPGGMPIQASVAPASLGYQPPHYAQQPSQQYNAQPPLQYQQPLPPVSQGYSYQYPVAQPQVPITAPYTGYPVVSQPSLQQMAPPVTAPHGYMQQQPQQPPYMAPPSQQQQQQPYHHGYGGNHGSLMD</sequence>
<name>A0ACC1KZI8_9FUNG</name>
<dbReference type="Proteomes" id="UP001140096">
    <property type="component" value="Unassembled WGS sequence"/>
</dbReference>
<comment type="caution">
    <text evidence="1">The sequence shown here is derived from an EMBL/GenBank/DDBJ whole genome shotgun (WGS) entry which is preliminary data.</text>
</comment>
<evidence type="ECO:0000313" key="1">
    <source>
        <dbReference type="EMBL" id="KAJ2798081.1"/>
    </source>
</evidence>
<keyword evidence="2" id="KW-1185">Reference proteome</keyword>
<dbReference type="EMBL" id="JANBUP010003042">
    <property type="protein sequence ID" value="KAJ2798081.1"/>
    <property type="molecule type" value="Genomic_DNA"/>
</dbReference>
<reference evidence="1" key="1">
    <citation type="submission" date="2022-07" db="EMBL/GenBank/DDBJ databases">
        <title>Phylogenomic reconstructions and comparative analyses of Kickxellomycotina fungi.</title>
        <authorList>
            <person name="Reynolds N.K."/>
            <person name="Stajich J.E."/>
            <person name="Barry K."/>
            <person name="Grigoriev I.V."/>
            <person name="Crous P."/>
            <person name="Smith M.E."/>
        </authorList>
    </citation>
    <scope>NUCLEOTIDE SEQUENCE</scope>
    <source>
        <strain evidence="1">CBS 102833</strain>
    </source>
</reference>
<proteinExistence type="predicted"/>
<gene>
    <name evidence="1" type="ORF">H4S07_005782</name>
</gene>
<feature type="non-terminal residue" evidence="1">
    <location>
        <position position="1"/>
    </location>
</feature>
<organism evidence="1 2">
    <name type="scientific">Coemansia furcata</name>
    <dbReference type="NCBI Taxonomy" id="417177"/>
    <lineage>
        <taxon>Eukaryota</taxon>
        <taxon>Fungi</taxon>
        <taxon>Fungi incertae sedis</taxon>
        <taxon>Zoopagomycota</taxon>
        <taxon>Kickxellomycotina</taxon>
        <taxon>Kickxellomycetes</taxon>
        <taxon>Kickxellales</taxon>
        <taxon>Kickxellaceae</taxon>
        <taxon>Coemansia</taxon>
    </lineage>
</organism>
<accession>A0ACC1KZI8</accession>
<evidence type="ECO:0000313" key="2">
    <source>
        <dbReference type="Proteomes" id="UP001140096"/>
    </source>
</evidence>
<protein>
    <submittedName>
        <fullName evidence="1">Uncharacterized protein</fullName>
    </submittedName>
</protein>